<evidence type="ECO:0008006" key="8">
    <source>
        <dbReference type="Google" id="ProtNLM"/>
    </source>
</evidence>
<evidence type="ECO:0000313" key="6">
    <source>
        <dbReference type="EMBL" id="OGZ93873.1"/>
    </source>
</evidence>
<sequence length="426" mass="49871">MPDLTPAKKFYWGASTSSHQVEGNTHNDWTEWERKNADRLAEGAHLKFGWLGKIWERVRVQAEHPENYLSGSACDHYRRFKDDFDMARSLGHNAHRFSLEWSRIEPEEGKFDEKEIEHYRDVIKALRERGMEPFVTLWHWTLPLWVRNQGGWENKKTIQDFVLYAEKIVELLGEHITFWIPLNEPSVYIGLGYVMGKFPPEVKDYRKANAVLKNLIEAHKLTYALIHKKFGERVSVGNAYNLHWHVPARSWNIFDILVVQVIDYIRDSRPISLAKGHQDFIGVNYYFRDKVKFVGWGGKFGPVDAVNTNAHVSDIGWDIAPEGLYHTLKKAAKFGKPIYITENGIADATDEKRAQFIKDSIYWMREAIADGVDVRGYFYWSLLDNFEWAEGFWPRFGLVEVDYKTMERKIRPSAYAYKKVIEESKQ</sequence>
<evidence type="ECO:0000256" key="3">
    <source>
        <dbReference type="ARBA" id="ARBA00023295"/>
    </source>
</evidence>
<dbReference type="Pfam" id="PF00232">
    <property type="entry name" value="Glyco_hydro_1"/>
    <property type="match status" value="2"/>
</dbReference>
<name>A0A1G2K3X2_9BACT</name>
<dbReference type="Gene3D" id="3.20.20.80">
    <property type="entry name" value="Glycosidases"/>
    <property type="match status" value="1"/>
</dbReference>
<dbReference type="PROSITE" id="PS00572">
    <property type="entry name" value="GLYCOSYL_HYDROL_F1_1"/>
    <property type="match status" value="1"/>
</dbReference>
<keyword evidence="3" id="KW-0326">Glycosidase</keyword>
<feature type="active site" description="Nucleophile" evidence="4">
    <location>
        <position position="342"/>
    </location>
</feature>
<reference evidence="6 7" key="1">
    <citation type="journal article" date="2016" name="Nat. Commun.">
        <title>Thousands of microbial genomes shed light on interconnected biogeochemical processes in an aquifer system.</title>
        <authorList>
            <person name="Anantharaman K."/>
            <person name="Brown C.T."/>
            <person name="Hug L.A."/>
            <person name="Sharon I."/>
            <person name="Castelle C.J."/>
            <person name="Probst A.J."/>
            <person name="Thomas B.C."/>
            <person name="Singh A."/>
            <person name="Wilkins M.J."/>
            <person name="Karaoz U."/>
            <person name="Brodie E.L."/>
            <person name="Williams K.H."/>
            <person name="Hubbard S.S."/>
            <person name="Banfield J.F."/>
        </authorList>
    </citation>
    <scope>NUCLEOTIDE SEQUENCE [LARGE SCALE GENOMIC DNA]</scope>
</reference>
<keyword evidence="2" id="KW-0378">Hydrolase</keyword>
<dbReference type="SUPFAM" id="SSF51445">
    <property type="entry name" value="(Trans)glycosidases"/>
    <property type="match status" value="1"/>
</dbReference>
<dbReference type="InterPro" id="IPR018120">
    <property type="entry name" value="Glyco_hydro_1_AS"/>
</dbReference>
<dbReference type="PRINTS" id="PR00131">
    <property type="entry name" value="GLHYDRLASE1"/>
</dbReference>
<dbReference type="GO" id="GO:0008422">
    <property type="term" value="F:beta-glucosidase activity"/>
    <property type="evidence" value="ECO:0007669"/>
    <property type="project" value="TreeGrafter"/>
</dbReference>
<dbReference type="InterPro" id="IPR001360">
    <property type="entry name" value="Glyco_hydro_1"/>
</dbReference>
<dbReference type="PANTHER" id="PTHR10353:SF209">
    <property type="entry name" value="GALACTOLIPID GALACTOSYLTRANSFERASE SFR2, CHLOROPLASTIC"/>
    <property type="match status" value="1"/>
</dbReference>
<evidence type="ECO:0000256" key="1">
    <source>
        <dbReference type="ARBA" id="ARBA00010838"/>
    </source>
</evidence>
<comment type="similarity">
    <text evidence="1 5">Belongs to the glycosyl hydrolase 1 family.</text>
</comment>
<gene>
    <name evidence="6" type="ORF">A2633_05145</name>
</gene>
<evidence type="ECO:0000256" key="5">
    <source>
        <dbReference type="RuleBase" id="RU003690"/>
    </source>
</evidence>
<protein>
    <recommendedName>
        <fullName evidence="8">Beta-glucosidase</fullName>
    </recommendedName>
</protein>
<comment type="caution">
    <text evidence="6">The sequence shown here is derived from an EMBL/GenBank/DDBJ whole genome shotgun (WGS) entry which is preliminary data.</text>
</comment>
<evidence type="ECO:0000256" key="4">
    <source>
        <dbReference type="PROSITE-ProRule" id="PRU10055"/>
    </source>
</evidence>
<dbReference type="EMBL" id="MHQC01000047">
    <property type="protein sequence ID" value="OGZ93873.1"/>
    <property type="molecule type" value="Genomic_DNA"/>
</dbReference>
<accession>A0A1G2K3X2</accession>
<proteinExistence type="inferred from homology"/>
<dbReference type="AlphaFoldDB" id="A0A1G2K3X2"/>
<organism evidence="6 7">
    <name type="scientific">Candidatus Sungbacteria bacterium RIFCSPHIGHO2_01_FULL_47_32</name>
    <dbReference type="NCBI Taxonomy" id="1802264"/>
    <lineage>
        <taxon>Bacteria</taxon>
        <taxon>Candidatus Sungiibacteriota</taxon>
    </lineage>
</organism>
<dbReference type="Proteomes" id="UP000177152">
    <property type="component" value="Unassembled WGS sequence"/>
</dbReference>
<dbReference type="InterPro" id="IPR017853">
    <property type="entry name" value="GH"/>
</dbReference>
<dbReference type="GO" id="GO:0005975">
    <property type="term" value="P:carbohydrate metabolic process"/>
    <property type="evidence" value="ECO:0007669"/>
    <property type="project" value="InterPro"/>
</dbReference>
<dbReference type="PANTHER" id="PTHR10353">
    <property type="entry name" value="GLYCOSYL HYDROLASE"/>
    <property type="match status" value="1"/>
</dbReference>
<evidence type="ECO:0000313" key="7">
    <source>
        <dbReference type="Proteomes" id="UP000177152"/>
    </source>
</evidence>
<evidence type="ECO:0000256" key="2">
    <source>
        <dbReference type="ARBA" id="ARBA00022801"/>
    </source>
</evidence>